<accession>A0AB37UHN9</accession>
<reference evidence="2 3" key="1">
    <citation type="journal article" date="2019" name="Genome Biol. Evol.">
        <title>Day and night: Metabolic profiles and evolutionary relationships of six axenic non-marine cyanobacteria.</title>
        <authorList>
            <person name="Will S.E."/>
            <person name="Henke P."/>
            <person name="Boedeker C."/>
            <person name="Huang S."/>
            <person name="Brinkmann H."/>
            <person name="Rohde M."/>
            <person name="Jarek M."/>
            <person name="Friedl T."/>
            <person name="Seufert S."/>
            <person name="Schumacher M."/>
            <person name="Overmann J."/>
            <person name="Neumann-Schaal M."/>
            <person name="Petersen J."/>
        </authorList>
    </citation>
    <scope>NUCLEOTIDE SEQUENCE [LARGE SCALE GENOMIC DNA]</scope>
    <source>
        <strain evidence="2 3">SAG 39.79</strain>
    </source>
</reference>
<comment type="caution">
    <text evidence="2">The sequence shown here is derived from an EMBL/GenBank/DDBJ whole genome shotgun (WGS) entry which is preliminary data.</text>
</comment>
<evidence type="ECO:0000313" key="3">
    <source>
        <dbReference type="Proteomes" id="UP000282574"/>
    </source>
</evidence>
<evidence type="ECO:0000259" key="1">
    <source>
        <dbReference type="SMART" id="SM00901"/>
    </source>
</evidence>
<proteinExistence type="predicted"/>
<organism evidence="2 3">
    <name type="scientific">Chroococcidiopsis cubana SAG 39.79</name>
    <dbReference type="NCBI Taxonomy" id="388085"/>
    <lineage>
        <taxon>Bacteria</taxon>
        <taxon>Bacillati</taxon>
        <taxon>Cyanobacteriota</taxon>
        <taxon>Cyanophyceae</taxon>
        <taxon>Chroococcidiopsidales</taxon>
        <taxon>Chroococcidiopsidaceae</taxon>
        <taxon>Chroococcidiopsis</taxon>
    </lineage>
</organism>
<dbReference type="SMART" id="SM00901">
    <property type="entry name" value="FRG"/>
    <property type="match status" value="1"/>
</dbReference>
<keyword evidence="3" id="KW-1185">Reference proteome</keyword>
<sequence length="250" mass="28918">MQEITIHTVSEYVERLSDINRGRRAVYRGQRRDRSLLPKIARLTTYLPILQAEREMLEVFKLRSLPLLEQHPDNDWDWLTIMQHHGLATRLLDWSLNPLAALWFCVCKPPAENESGVVWLFYPDANDYAVPSKQADPTSISRVYLLRGKLVASRIQAQFGWFTVHYFNLEQEKFIALENDSSYASRLVKIIIPSNAFAHIRFQLDRLEVNSATLFPDLDGLCANIEWAFSSLADEELQDIPKKSFPTPNN</sequence>
<evidence type="ECO:0000313" key="2">
    <source>
        <dbReference type="EMBL" id="RUT10900.1"/>
    </source>
</evidence>
<dbReference type="AlphaFoldDB" id="A0AB37UHN9"/>
<dbReference type="Proteomes" id="UP000282574">
    <property type="component" value="Unassembled WGS sequence"/>
</dbReference>
<dbReference type="InterPro" id="IPR014966">
    <property type="entry name" value="FRG-dom"/>
</dbReference>
<feature type="domain" description="FRG" evidence="1">
    <location>
        <begin position="21"/>
        <end position="119"/>
    </location>
</feature>
<name>A0AB37UHN9_9CYAN</name>
<dbReference type="EMBL" id="RSCK01000034">
    <property type="protein sequence ID" value="RUT10900.1"/>
    <property type="molecule type" value="Genomic_DNA"/>
</dbReference>
<dbReference type="Pfam" id="PF08867">
    <property type="entry name" value="FRG"/>
    <property type="match status" value="1"/>
</dbReference>
<dbReference type="RefSeq" id="WP_106166378.1">
    <property type="nucleotide sequence ID" value="NZ_JAVKZF010000006.1"/>
</dbReference>
<protein>
    <recommendedName>
        <fullName evidence="1">FRG domain-containing protein</fullName>
    </recommendedName>
</protein>
<gene>
    <name evidence="2" type="ORF">DSM107010_37870</name>
</gene>